<accession>A0A381WYE2</accession>
<protein>
    <recommendedName>
        <fullName evidence="1">BD-FAE-like domain-containing protein</fullName>
    </recommendedName>
</protein>
<dbReference type="AlphaFoldDB" id="A0A381WYE2"/>
<proteinExistence type="predicted"/>
<reference evidence="2" key="1">
    <citation type="submission" date="2018-05" db="EMBL/GenBank/DDBJ databases">
        <authorList>
            <person name="Lanie J.A."/>
            <person name="Ng W.-L."/>
            <person name="Kazmierczak K.M."/>
            <person name="Andrzejewski T.M."/>
            <person name="Davidsen T.M."/>
            <person name="Wayne K.J."/>
            <person name="Tettelin H."/>
            <person name="Glass J.I."/>
            <person name="Rusch D."/>
            <person name="Podicherti R."/>
            <person name="Tsui H.-C.T."/>
            <person name="Winkler M.E."/>
        </authorList>
    </citation>
    <scope>NUCLEOTIDE SEQUENCE</scope>
</reference>
<dbReference type="EMBL" id="UINC01013288">
    <property type="protein sequence ID" value="SVA57525.1"/>
    <property type="molecule type" value="Genomic_DNA"/>
</dbReference>
<dbReference type="Gene3D" id="3.40.50.1820">
    <property type="entry name" value="alpha/beta hydrolase"/>
    <property type="match status" value="1"/>
</dbReference>
<feature type="non-terminal residue" evidence="2">
    <location>
        <position position="153"/>
    </location>
</feature>
<feature type="domain" description="BD-FAE-like" evidence="1">
    <location>
        <begin position="64"/>
        <end position="150"/>
    </location>
</feature>
<organism evidence="2">
    <name type="scientific">marine metagenome</name>
    <dbReference type="NCBI Taxonomy" id="408172"/>
    <lineage>
        <taxon>unclassified sequences</taxon>
        <taxon>metagenomes</taxon>
        <taxon>ecological metagenomes</taxon>
    </lineage>
</organism>
<sequence length="153" mass="17421">MKKYQSIIILSIIFVFSDVKSQMRYRHEIFEEVTKTEDVVYANAPDLPFLFLFEWNTIDTDLDMDIYEPAGDTLTNRPVIIFLHSGSFFTGSNEADDMVALSIASAKRGYVAVSITYRLGLNVLSSYSGERAVYRGVQDVSAAIRYLRENHID</sequence>
<dbReference type="SUPFAM" id="SSF53474">
    <property type="entry name" value="alpha/beta-Hydrolases"/>
    <property type="match status" value="1"/>
</dbReference>
<dbReference type="Pfam" id="PF20434">
    <property type="entry name" value="BD-FAE"/>
    <property type="match status" value="1"/>
</dbReference>
<evidence type="ECO:0000313" key="2">
    <source>
        <dbReference type="EMBL" id="SVA57525.1"/>
    </source>
</evidence>
<dbReference type="InterPro" id="IPR049492">
    <property type="entry name" value="BD-FAE-like_dom"/>
</dbReference>
<name>A0A381WYE2_9ZZZZ</name>
<dbReference type="InterPro" id="IPR029058">
    <property type="entry name" value="AB_hydrolase_fold"/>
</dbReference>
<evidence type="ECO:0000259" key="1">
    <source>
        <dbReference type="Pfam" id="PF20434"/>
    </source>
</evidence>
<gene>
    <name evidence="2" type="ORF">METZ01_LOCUS110379</name>
</gene>